<dbReference type="Gene3D" id="3.50.50.60">
    <property type="entry name" value="FAD/NAD(P)-binding domain"/>
    <property type="match status" value="2"/>
</dbReference>
<dbReference type="PANTHER" id="PTHR13847">
    <property type="entry name" value="SARCOSINE DEHYDROGENASE-RELATED"/>
    <property type="match status" value="1"/>
</dbReference>
<keyword evidence="1" id="KW-0560">Oxidoreductase</keyword>
<evidence type="ECO:0000313" key="4">
    <source>
        <dbReference type="Proteomes" id="UP000199658"/>
    </source>
</evidence>
<reference evidence="4" key="1">
    <citation type="submission" date="2016-10" db="EMBL/GenBank/DDBJ databases">
        <authorList>
            <person name="Varghese N."/>
            <person name="Submissions S."/>
        </authorList>
    </citation>
    <scope>NUCLEOTIDE SEQUENCE [LARGE SCALE GENOMIC DNA]</scope>
    <source>
        <strain evidence="4">DSM 26921</strain>
    </source>
</reference>
<name>A0A1I6FU52_9RHOB</name>
<dbReference type="EMBL" id="FOYO01000001">
    <property type="protein sequence ID" value="SFR33454.1"/>
    <property type="molecule type" value="Genomic_DNA"/>
</dbReference>
<evidence type="ECO:0000259" key="2">
    <source>
        <dbReference type="Pfam" id="PF01266"/>
    </source>
</evidence>
<feature type="domain" description="FAD dependent oxidoreductase" evidence="2">
    <location>
        <begin position="6"/>
        <end position="326"/>
    </location>
</feature>
<evidence type="ECO:0000256" key="1">
    <source>
        <dbReference type="ARBA" id="ARBA00023002"/>
    </source>
</evidence>
<sequence>MSRAEVTVLGAGAFGLSVAWECAKRGARVRVIDPKGVAAGASGGIVGALAPHTPEQWNDKKQFQLESLLMAGRFWSEVETASGLEAGYGRLGRIQPVLDAAGLALAERRALSAHELWGNAAEWRVEQASGEWCPTSPTGKVIFDTLSARLHPRQACLALAAAIEARGGEVLRVGAARGAVVHATGYEGLEEMTAQHTRQVGNGVKGQAVLLEHDARDLPQLYFDGLHVVPHADGTVAIGSTSERYFEAPASTDEQLDDVLARAVAGVPLLGRAKIVARWAGVRPRARSRAPMLGVHPFEEGAFVANGGFKIGFGVAPKVAEVMADLVLDGINRIPPEFQAERCL</sequence>
<proteinExistence type="predicted"/>
<dbReference type="InterPro" id="IPR036188">
    <property type="entry name" value="FAD/NAD-bd_sf"/>
</dbReference>
<organism evidence="3 4">
    <name type="scientific">Litoreibacter janthinus</name>
    <dbReference type="NCBI Taxonomy" id="670154"/>
    <lineage>
        <taxon>Bacteria</taxon>
        <taxon>Pseudomonadati</taxon>
        <taxon>Pseudomonadota</taxon>
        <taxon>Alphaproteobacteria</taxon>
        <taxon>Rhodobacterales</taxon>
        <taxon>Roseobacteraceae</taxon>
        <taxon>Litoreibacter</taxon>
    </lineage>
</organism>
<dbReference type="STRING" id="670154.SAMN04488002_0327"/>
<keyword evidence="4" id="KW-1185">Reference proteome</keyword>
<dbReference type="Gene3D" id="3.30.9.10">
    <property type="entry name" value="D-Amino Acid Oxidase, subunit A, domain 2"/>
    <property type="match status" value="2"/>
</dbReference>
<dbReference type="AlphaFoldDB" id="A0A1I6FU52"/>
<dbReference type="Pfam" id="PF01266">
    <property type="entry name" value="DAO"/>
    <property type="match status" value="1"/>
</dbReference>
<dbReference type="Proteomes" id="UP000199658">
    <property type="component" value="Unassembled WGS sequence"/>
</dbReference>
<dbReference type="PANTHER" id="PTHR13847:SF289">
    <property type="entry name" value="GLYCINE OXIDASE"/>
    <property type="match status" value="1"/>
</dbReference>
<dbReference type="InterPro" id="IPR006076">
    <property type="entry name" value="FAD-dep_OxRdtase"/>
</dbReference>
<dbReference type="GO" id="GO:0005737">
    <property type="term" value="C:cytoplasm"/>
    <property type="evidence" value="ECO:0007669"/>
    <property type="project" value="TreeGrafter"/>
</dbReference>
<dbReference type="GO" id="GO:0016491">
    <property type="term" value="F:oxidoreductase activity"/>
    <property type="evidence" value="ECO:0007669"/>
    <property type="project" value="UniProtKB-KW"/>
</dbReference>
<dbReference type="SUPFAM" id="SSF51971">
    <property type="entry name" value="Nucleotide-binding domain"/>
    <property type="match status" value="1"/>
</dbReference>
<gene>
    <name evidence="3" type="ORF">SAMN04488002_0327</name>
</gene>
<accession>A0A1I6FU52</accession>
<evidence type="ECO:0000313" key="3">
    <source>
        <dbReference type="EMBL" id="SFR33454.1"/>
    </source>
</evidence>
<dbReference type="OrthoDB" id="7818064at2"/>
<dbReference type="RefSeq" id="WP_090211636.1">
    <property type="nucleotide sequence ID" value="NZ_FOYO01000001.1"/>
</dbReference>
<protein>
    <submittedName>
        <fullName evidence="3">Glycine/D-amino acid oxidase</fullName>
    </submittedName>
</protein>